<dbReference type="InterPro" id="IPR029046">
    <property type="entry name" value="LolA/LolB/LppX"/>
</dbReference>
<evidence type="ECO:0000313" key="2">
    <source>
        <dbReference type="Proteomes" id="UP000464507"/>
    </source>
</evidence>
<dbReference type="InterPro" id="IPR004564">
    <property type="entry name" value="OM_lipoprot_carrier_LolA-like"/>
</dbReference>
<evidence type="ECO:0008006" key="3">
    <source>
        <dbReference type="Google" id="ProtNLM"/>
    </source>
</evidence>
<dbReference type="SUPFAM" id="SSF89392">
    <property type="entry name" value="Prokaryotic lipoproteins and lipoprotein localization factors"/>
    <property type="match status" value="1"/>
</dbReference>
<dbReference type="InterPro" id="IPR019207">
    <property type="entry name" value="DUF2092"/>
</dbReference>
<dbReference type="AlphaFoldDB" id="A0A7L5APT1"/>
<dbReference type="PANTHER" id="PTHR37507:SF2">
    <property type="entry name" value="SPORULATION PROTEIN YDCC"/>
    <property type="match status" value="1"/>
</dbReference>
<dbReference type="KEGG" id="mant:BHD05_11965"/>
<dbReference type="Proteomes" id="UP000464507">
    <property type="component" value="Chromosome"/>
</dbReference>
<dbReference type="Pfam" id="PF09865">
    <property type="entry name" value="DUF2092"/>
    <property type="match status" value="1"/>
</dbReference>
<gene>
    <name evidence="1" type="ORF">BHD05_11965</name>
</gene>
<dbReference type="EMBL" id="CP017146">
    <property type="protein sequence ID" value="QHO71171.1"/>
    <property type="molecule type" value="Genomic_DNA"/>
</dbReference>
<dbReference type="CDD" id="cd16325">
    <property type="entry name" value="LolA"/>
    <property type="match status" value="1"/>
</dbReference>
<dbReference type="PANTHER" id="PTHR37507">
    <property type="entry name" value="SPORULATION PROTEIN YDCC"/>
    <property type="match status" value="1"/>
</dbReference>
<accession>A0A7L5APT1</accession>
<dbReference type="Gene3D" id="2.50.20.10">
    <property type="entry name" value="Lipoprotein localisation LolA/LolB/LppX"/>
    <property type="match status" value="1"/>
</dbReference>
<protein>
    <recommendedName>
        <fullName evidence="3">DUF2092 domain-containing protein</fullName>
    </recommendedName>
</protein>
<dbReference type="InterPro" id="IPR052944">
    <property type="entry name" value="Sporulation_related"/>
</dbReference>
<proteinExistence type="predicted"/>
<keyword evidence="2" id="KW-1185">Reference proteome</keyword>
<sequence>MFVSRNSLKWLPAVVVPAVVVAGVIALPLQAGAAVDLPDKTPEQVLLMVSDSTVTSFSGTVEKTADLGLPNMELSAGLSPGMVDQMSESIPEGMEDFVPGAATTGALTSALELFSGSQTARVYVDGPTNVRVQIKDPLDERNIVSNGTDAWLYDSQTNTATHAEIPADLEATVEEKLAALQVLAPADLSTPAQVADRFLAEIDPSTTVSVGADGEVAGRPVYELVLTPKTTDTLVETVAISVDSETGMPLQLVVRAVGQEAPAFEVGFTSIDFSAPSADLFEFTPPAGATVEEQEIPSIKDATDARGEFGELMGASPVVTGEAWSSIVEIVAESVPTELSDNPLVAELATEVEGGRLLSTSLVNVLLTTDGRVLAGSVPVEQLQAAAAAQ</sequence>
<evidence type="ECO:0000313" key="1">
    <source>
        <dbReference type="EMBL" id="QHO71171.1"/>
    </source>
</evidence>
<organism evidence="1 2">
    <name type="scientific">Marisediminicola antarctica</name>
    <dbReference type="NCBI Taxonomy" id="674079"/>
    <lineage>
        <taxon>Bacteria</taxon>
        <taxon>Bacillati</taxon>
        <taxon>Actinomycetota</taxon>
        <taxon>Actinomycetes</taxon>
        <taxon>Micrococcales</taxon>
        <taxon>Microbacteriaceae</taxon>
        <taxon>Marisediminicola</taxon>
    </lineage>
</organism>
<reference evidence="1 2" key="1">
    <citation type="submission" date="2016-09" db="EMBL/GenBank/DDBJ databases">
        <title>Complete genome sequence of microbes from the polar regions.</title>
        <authorList>
            <person name="Liao L."/>
            <person name="Chen B."/>
        </authorList>
    </citation>
    <scope>NUCLEOTIDE SEQUENCE [LARGE SCALE GENOMIC DNA]</scope>
    <source>
        <strain evidence="1 2">ZS314</strain>
    </source>
</reference>
<name>A0A7L5APT1_9MICO</name>
<dbReference type="OrthoDB" id="4822274at2"/>